<dbReference type="EMBL" id="FNIN01000002">
    <property type="protein sequence ID" value="SDN41351.1"/>
    <property type="molecule type" value="Genomic_DNA"/>
</dbReference>
<feature type="binding site" evidence="13">
    <location>
        <position position="68"/>
    </location>
    <ligand>
        <name>FMN</name>
        <dbReference type="ChEBI" id="CHEBI:58210"/>
    </ligand>
</feature>
<evidence type="ECO:0000313" key="15">
    <source>
        <dbReference type="EMBL" id="SDN41351.1"/>
    </source>
</evidence>
<dbReference type="RefSeq" id="WP_092063046.1">
    <property type="nucleotide sequence ID" value="NZ_FNIN01000002.1"/>
</dbReference>
<evidence type="ECO:0000256" key="8">
    <source>
        <dbReference type="ARBA" id="ARBA00023002"/>
    </source>
</evidence>
<keyword evidence="2" id="KW-0820">tRNA-binding</keyword>
<comment type="catalytic activity">
    <reaction evidence="10">
        <text>a 5,6-dihydrouridine in tRNA + NAD(+) = a uridine in tRNA + NADH + H(+)</text>
        <dbReference type="Rhea" id="RHEA:54452"/>
        <dbReference type="Rhea" id="RHEA-COMP:13339"/>
        <dbReference type="Rhea" id="RHEA-COMP:13887"/>
        <dbReference type="ChEBI" id="CHEBI:15378"/>
        <dbReference type="ChEBI" id="CHEBI:57540"/>
        <dbReference type="ChEBI" id="CHEBI:57945"/>
        <dbReference type="ChEBI" id="CHEBI:65315"/>
        <dbReference type="ChEBI" id="CHEBI:74443"/>
    </reaction>
</comment>
<accession>A0A1H0B6V9</accession>
<keyword evidence="3 11" id="KW-0285">Flavoprotein</keyword>
<dbReference type="Pfam" id="PF01207">
    <property type="entry name" value="Dus"/>
    <property type="match status" value="1"/>
</dbReference>
<dbReference type="InterPro" id="IPR035587">
    <property type="entry name" value="DUS-like_FMN-bd"/>
</dbReference>
<dbReference type="PANTHER" id="PTHR45846:SF1">
    <property type="entry name" value="TRNA-DIHYDROURIDINE(47) SYNTHASE [NAD(P)(+)]-LIKE"/>
    <property type="match status" value="1"/>
</dbReference>
<dbReference type="SUPFAM" id="SSF51395">
    <property type="entry name" value="FMN-linked oxidoreductases"/>
    <property type="match status" value="1"/>
</dbReference>
<dbReference type="InterPro" id="IPR024036">
    <property type="entry name" value="tRNA-dHydroUridine_Synthase_C"/>
</dbReference>
<keyword evidence="8 11" id="KW-0560">Oxidoreductase</keyword>
<feature type="binding site" evidence="13">
    <location>
        <position position="168"/>
    </location>
    <ligand>
        <name>FMN</name>
        <dbReference type="ChEBI" id="CHEBI:58210"/>
    </ligand>
</feature>
<feature type="active site" description="Proton donor" evidence="12">
    <location>
        <position position="98"/>
    </location>
</feature>
<evidence type="ECO:0000313" key="16">
    <source>
        <dbReference type="Proteomes" id="UP000199602"/>
    </source>
</evidence>
<comment type="catalytic activity">
    <reaction evidence="9">
        <text>a 5,6-dihydrouridine in tRNA + NADP(+) = a uridine in tRNA + NADPH + H(+)</text>
        <dbReference type="Rhea" id="RHEA:23624"/>
        <dbReference type="Rhea" id="RHEA-COMP:13339"/>
        <dbReference type="Rhea" id="RHEA-COMP:13887"/>
        <dbReference type="ChEBI" id="CHEBI:15378"/>
        <dbReference type="ChEBI" id="CHEBI:57783"/>
        <dbReference type="ChEBI" id="CHEBI:58349"/>
        <dbReference type="ChEBI" id="CHEBI:65315"/>
        <dbReference type="ChEBI" id="CHEBI:74443"/>
    </reaction>
</comment>
<keyword evidence="16" id="KW-1185">Reference proteome</keyword>
<comment type="cofactor">
    <cofactor evidence="11 13">
        <name>FMN</name>
        <dbReference type="ChEBI" id="CHEBI:58210"/>
    </cofactor>
</comment>
<gene>
    <name evidence="15" type="ORF">SAMN04488516_10261</name>
</gene>
<keyword evidence="5 11" id="KW-0819">tRNA processing</keyword>
<dbReference type="Gene3D" id="1.10.1200.80">
    <property type="entry name" value="Putative flavin oxidoreducatase, domain 2"/>
    <property type="match status" value="1"/>
</dbReference>
<evidence type="ECO:0000256" key="5">
    <source>
        <dbReference type="ARBA" id="ARBA00022694"/>
    </source>
</evidence>
<keyword evidence="6" id="KW-0521">NADP</keyword>
<dbReference type="STRING" id="206665.SAMN04488516_10261"/>
<feature type="binding site" evidence="13">
    <location>
        <position position="138"/>
    </location>
    <ligand>
        <name>FMN</name>
        <dbReference type="ChEBI" id="CHEBI:58210"/>
    </ligand>
</feature>
<evidence type="ECO:0000256" key="13">
    <source>
        <dbReference type="PIRSR" id="PIRSR006621-2"/>
    </source>
</evidence>
<dbReference type="GO" id="GO:0000049">
    <property type="term" value="F:tRNA binding"/>
    <property type="evidence" value="ECO:0007669"/>
    <property type="project" value="UniProtKB-KW"/>
</dbReference>
<sequence>MSLPLGPNYPWLAPLAGFSDLPFRLVCRKYGCDLAFTEMVSASGLIYNSKGTFSILKTCAQDSPLIVQLFGADPKIIFKAVNILKKLGFKYFDLNCGCSVKKVIKTGSGAYLLTQIKKIEEIVKTMQSLVPAKQVGIKARLGYSLKEDIYLKLGEKMAKLGIGWFTLHPRYAKQKFSGTADWTALKKLKHTFPELKVIGSGDIFTAEDGINCLSSTQIDGIMFARGALSNPFIFQEYKALLQQKSITIPKSKIIAQLLLDFAKYYPKFAPQKAVLKMRTLLPKMIKNIPEAKKIRHKLTSISSWEQVIQIANQLKEE</sequence>
<dbReference type="OrthoDB" id="9764501at2"/>
<dbReference type="AlphaFoldDB" id="A0A1H0B6V9"/>
<comment type="similarity">
    <text evidence="11">Belongs to the dus family.</text>
</comment>
<comment type="function">
    <text evidence="1 11">Catalyzes the synthesis of 5,6-dihydrouridine (D), a modified base found in the D-loop of most tRNAs, via the reduction of the C5-C6 double bond in target uridines.</text>
</comment>
<evidence type="ECO:0000256" key="3">
    <source>
        <dbReference type="ARBA" id="ARBA00022630"/>
    </source>
</evidence>
<dbReference type="Gene3D" id="3.20.20.70">
    <property type="entry name" value="Aldolase class I"/>
    <property type="match status" value="1"/>
</dbReference>
<evidence type="ECO:0000256" key="9">
    <source>
        <dbReference type="ARBA" id="ARBA00048205"/>
    </source>
</evidence>
<evidence type="ECO:0000256" key="11">
    <source>
        <dbReference type="PIRNR" id="PIRNR006621"/>
    </source>
</evidence>
<evidence type="ECO:0000256" key="6">
    <source>
        <dbReference type="ARBA" id="ARBA00022857"/>
    </source>
</evidence>
<evidence type="ECO:0000256" key="4">
    <source>
        <dbReference type="ARBA" id="ARBA00022643"/>
    </source>
</evidence>
<feature type="domain" description="DUS-like FMN-binding" evidence="14">
    <location>
        <begin position="12"/>
        <end position="307"/>
    </location>
</feature>
<keyword evidence="7" id="KW-0694">RNA-binding</keyword>
<proteinExistence type="inferred from homology"/>
<dbReference type="InterPro" id="IPR001269">
    <property type="entry name" value="DUS_fam"/>
</dbReference>
<dbReference type="GO" id="GO:0050660">
    <property type="term" value="F:flavin adenine dinucleotide binding"/>
    <property type="evidence" value="ECO:0007669"/>
    <property type="project" value="InterPro"/>
</dbReference>
<feature type="binding site" evidence="13">
    <location>
        <begin position="224"/>
        <end position="225"/>
    </location>
    <ligand>
        <name>FMN</name>
        <dbReference type="ChEBI" id="CHEBI:58210"/>
    </ligand>
</feature>
<dbReference type="PANTHER" id="PTHR45846">
    <property type="entry name" value="TRNA-DIHYDROURIDINE(47) SYNTHASE [NAD(P)(+)]-LIKE"/>
    <property type="match status" value="1"/>
</dbReference>
<keyword evidence="13" id="KW-0547">Nucleotide-binding</keyword>
<evidence type="ECO:0000256" key="7">
    <source>
        <dbReference type="ARBA" id="ARBA00022884"/>
    </source>
</evidence>
<evidence type="ECO:0000256" key="12">
    <source>
        <dbReference type="PIRSR" id="PIRSR006621-1"/>
    </source>
</evidence>
<reference evidence="15 16" key="1">
    <citation type="submission" date="2016-10" db="EMBL/GenBank/DDBJ databases">
        <authorList>
            <person name="de Groot N.N."/>
        </authorList>
    </citation>
    <scope>NUCLEOTIDE SEQUENCE [LARGE SCALE GENOMIC DNA]</scope>
    <source>
        <strain evidence="15 16">DSM 15269</strain>
    </source>
</reference>
<dbReference type="PIRSF" id="PIRSF006621">
    <property type="entry name" value="Dus"/>
    <property type="match status" value="1"/>
</dbReference>
<dbReference type="EC" id="1.3.1.-" evidence="11"/>
<name>A0A1H0B6V9_9BACT</name>
<dbReference type="GO" id="GO:0017150">
    <property type="term" value="F:tRNA dihydrouridine synthase activity"/>
    <property type="evidence" value="ECO:0007669"/>
    <property type="project" value="InterPro"/>
</dbReference>
<protein>
    <recommendedName>
        <fullName evidence="11">tRNA-dihydrouridine synthase</fullName>
        <ecNumber evidence="11">1.3.1.-</ecNumber>
    </recommendedName>
</protein>
<dbReference type="InterPro" id="IPR013785">
    <property type="entry name" value="Aldolase_TIM"/>
</dbReference>
<organism evidence="15 16">
    <name type="scientific">Desulfonauticus submarinus</name>
    <dbReference type="NCBI Taxonomy" id="206665"/>
    <lineage>
        <taxon>Bacteria</taxon>
        <taxon>Pseudomonadati</taxon>
        <taxon>Thermodesulfobacteriota</taxon>
        <taxon>Desulfovibrionia</taxon>
        <taxon>Desulfovibrionales</taxon>
        <taxon>Desulfonauticaceae</taxon>
        <taxon>Desulfonauticus</taxon>
    </lineage>
</organism>
<keyword evidence="4 11" id="KW-0288">FMN</keyword>
<evidence type="ECO:0000256" key="10">
    <source>
        <dbReference type="ARBA" id="ARBA00048802"/>
    </source>
</evidence>
<dbReference type="CDD" id="cd02801">
    <property type="entry name" value="DUS_like_FMN"/>
    <property type="match status" value="1"/>
</dbReference>
<evidence type="ECO:0000259" key="14">
    <source>
        <dbReference type="Pfam" id="PF01207"/>
    </source>
</evidence>
<evidence type="ECO:0000256" key="1">
    <source>
        <dbReference type="ARBA" id="ARBA00002790"/>
    </source>
</evidence>
<dbReference type="Proteomes" id="UP000199602">
    <property type="component" value="Unassembled WGS sequence"/>
</dbReference>
<evidence type="ECO:0000256" key="2">
    <source>
        <dbReference type="ARBA" id="ARBA00022555"/>
    </source>
</evidence>